<organism evidence="6">
    <name type="scientific">uncultured Eubacteriales bacterium</name>
    <dbReference type="NCBI Taxonomy" id="172733"/>
    <lineage>
        <taxon>Bacteria</taxon>
        <taxon>Bacillati</taxon>
        <taxon>Bacillota</taxon>
        <taxon>Clostridia</taxon>
        <taxon>Eubacteriales</taxon>
        <taxon>environmental samples</taxon>
    </lineage>
</organism>
<feature type="transmembrane region" description="Helical" evidence="5">
    <location>
        <begin position="413"/>
        <end position="432"/>
    </location>
</feature>
<evidence type="ECO:0000256" key="5">
    <source>
        <dbReference type="SAM" id="Phobius"/>
    </source>
</evidence>
<feature type="transmembrane region" description="Helical" evidence="5">
    <location>
        <begin position="379"/>
        <end position="401"/>
    </location>
</feature>
<feature type="transmembrane region" description="Helical" evidence="5">
    <location>
        <begin position="117"/>
        <end position="139"/>
    </location>
</feature>
<dbReference type="GO" id="GO:0016020">
    <property type="term" value="C:membrane"/>
    <property type="evidence" value="ECO:0007669"/>
    <property type="project" value="UniProtKB-SubCell"/>
</dbReference>
<sequence>MQWRKLKRLLLGNTLETTALEGEKLGRFWGVPIMSSDAVSSVAYAIEEMLLVLVPVLGLSAPGYLGYVVLPITLLFLVLAFSYSQIISGYPNGGGAYVVSAENIGHKASLVAASALIVDYVMTVAVSISAAIAALVAAFPVMQHYRLPIALGFLCIITLLNLRGMRESSKVFGIPTYAFIFIMGLLLITGLVRLVTGNLPPVSYEGQALSGAGLGGSITLFLFLRAFASGCSALTGVEVVSNAVPSFREPSQHNAKIVLFILVGIIVSIFGGSALLVTHLGIIPTEGATVISQMGMAIFGSGPLFYILQFATSVILLLAANTAYNGLPTLLAILAGDGYMPRQFMQRGTRLSFSNGILFIFFAAGLLLIIFQADTHHLIPMYAVGAFLSFTLGQGGMVLRWKRQKGKGYRHKMIINAIGAIMTAIGTVVVFTTKFTQGAWALAIIIPTISILMYRVQKHYDFVNRQLKVDNFMSHYHPSTSQDSGLFVVLAGSMNRSVLKALNYANLLSSNVVALHVSTEDDQGEKLRQEWEASGIDVPLVVVHSPYRDLVTPVEEYVSAREAELSPGDVLTVVLSRFVEIHWFDNFLHNQTAYFLSQQLKTHRNVATVSVPYLYNPKFQPKSKTEA</sequence>
<evidence type="ECO:0000313" key="6">
    <source>
        <dbReference type="EMBL" id="SBV92715.1"/>
    </source>
</evidence>
<reference evidence="6" key="1">
    <citation type="submission" date="2016-04" db="EMBL/GenBank/DDBJ databases">
        <authorList>
            <person name="Evans L.H."/>
            <person name="Alamgir A."/>
            <person name="Owens N."/>
            <person name="Weber N.D."/>
            <person name="Virtaneva K."/>
            <person name="Barbian K."/>
            <person name="Babar A."/>
            <person name="Rosenke K."/>
        </authorList>
    </citation>
    <scope>NUCLEOTIDE SEQUENCE</scope>
    <source>
        <strain evidence="6">86</strain>
    </source>
</reference>
<dbReference type="EMBL" id="FLUN01000001">
    <property type="protein sequence ID" value="SBV92715.1"/>
    <property type="molecule type" value="Genomic_DNA"/>
</dbReference>
<feature type="transmembrane region" description="Helical" evidence="5">
    <location>
        <begin position="208"/>
        <end position="228"/>
    </location>
</feature>
<accession>A0A212J0J8</accession>
<dbReference type="Pfam" id="PF13520">
    <property type="entry name" value="AA_permease_2"/>
    <property type="match status" value="1"/>
</dbReference>
<feature type="transmembrane region" description="Helical" evidence="5">
    <location>
        <begin position="438"/>
        <end position="456"/>
    </location>
</feature>
<name>A0A212J0J8_9FIRM</name>
<dbReference type="PANTHER" id="PTHR47704:SF1">
    <property type="entry name" value="POTASSIUM TRANSPORTER KIMA"/>
    <property type="match status" value="1"/>
</dbReference>
<keyword evidence="3 5" id="KW-1133">Transmembrane helix</keyword>
<gene>
    <name evidence="6" type="ORF">KL86CLO1_10284</name>
</gene>
<dbReference type="InterPro" id="IPR002293">
    <property type="entry name" value="AA/rel_permease1"/>
</dbReference>
<feature type="transmembrane region" description="Helical" evidence="5">
    <location>
        <begin position="257"/>
        <end position="283"/>
    </location>
</feature>
<proteinExistence type="predicted"/>
<feature type="transmembrane region" description="Helical" evidence="5">
    <location>
        <begin position="303"/>
        <end position="335"/>
    </location>
</feature>
<dbReference type="Gene3D" id="1.20.1740.10">
    <property type="entry name" value="Amino acid/polyamine transporter I"/>
    <property type="match status" value="1"/>
</dbReference>
<dbReference type="AlphaFoldDB" id="A0A212J0J8"/>
<keyword evidence="4 5" id="KW-0472">Membrane</keyword>
<protein>
    <submittedName>
        <fullName evidence="6">Amino acid permease-associated region</fullName>
    </submittedName>
</protein>
<keyword evidence="2 5" id="KW-0812">Transmembrane</keyword>
<evidence type="ECO:0000256" key="3">
    <source>
        <dbReference type="ARBA" id="ARBA00022989"/>
    </source>
</evidence>
<dbReference type="GO" id="GO:0022857">
    <property type="term" value="F:transmembrane transporter activity"/>
    <property type="evidence" value="ECO:0007669"/>
    <property type="project" value="InterPro"/>
</dbReference>
<dbReference type="PANTHER" id="PTHR47704">
    <property type="entry name" value="POTASSIUM TRANSPORTER KIMA"/>
    <property type="match status" value="1"/>
</dbReference>
<feature type="transmembrane region" description="Helical" evidence="5">
    <location>
        <begin position="174"/>
        <end position="196"/>
    </location>
</feature>
<comment type="subcellular location">
    <subcellularLocation>
        <location evidence="1">Membrane</location>
        <topology evidence="1">Multi-pass membrane protein</topology>
    </subcellularLocation>
</comment>
<evidence type="ECO:0000256" key="4">
    <source>
        <dbReference type="ARBA" id="ARBA00023136"/>
    </source>
</evidence>
<feature type="transmembrane region" description="Helical" evidence="5">
    <location>
        <begin position="356"/>
        <end position="373"/>
    </location>
</feature>
<dbReference type="InterPro" id="IPR053153">
    <property type="entry name" value="APC_K+_Transporter"/>
</dbReference>
<feature type="transmembrane region" description="Helical" evidence="5">
    <location>
        <begin position="145"/>
        <end position="162"/>
    </location>
</feature>
<evidence type="ECO:0000256" key="2">
    <source>
        <dbReference type="ARBA" id="ARBA00022692"/>
    </source>
</evidence>
<evidence type="ECO:0000256" key="1">
    <source>
        <dbReference type="ARBA" id="ARBA00004141"/>
    </source>
</evidence>